<accession>A0A2S9YFT2</accession>
<dbReference type="OrthoDB" id="5498529at2"/>
<sequence length="291" mass="30995">MAHVVVYLQRTTRGPHPGSLVALCLARDVANARGASVLTLCLGDAGGFDDRLIVEASRCGADQIVFLGPEGIQKLFRRLSPRHVFAPYTREAGSVLAQAGIGPMVGRWIGGPADNPNKLEPVIGTIAGTLPWHQAPLHIEPEYEADVTQVELEDWLVTAAEQAADLSTTAEQPPLIYLHAHGGPDADGGSETTLDAETKAALDSIGAHPVSADEYATYQEGTLVWLDASGEGLPLTLVERSPGLRVILLIGEREISGPLDPSWGLADFVLPGKWSEVIGRFGDTPWKSTFV</sequence>
<protein>
    <submittedName>
        <fullName evidence="1">Uncharacterized protein</fullName>
    </submittedName>
</protein>
<proteinExistence type="predicted"/>
<evidence type="ECO:0000313" key="1">
    <source>
        <dbReference type="EMBL" id="PRQ03973.1"/>
    </source>
</evidence>
<dbReference type="RefSeq" id="WP_106092064.1">
    <property type="nucleotide sequence ID" value="NZ_PVNL01000105.1"/>
</dbReference>
<dbReference type="AlphaFoldDB" id="A0A2S9YFT2"/>
<name>A0A2S9YFT2_9BACT</name>
<comment type="caution">
    <text evidence="1">The sequence shown here is derived from an EMBL/GenBank/DDBJ whole genome shotgun (WGS) entry which is preliminary data.</text>
</comment>
<dbReference type="EMBL" id="PVNL01000105">
    <property type="protein sequence ID" value="PRQ03973.1"/>
    <property type="molecule type" value="Genomic_DNA"/>
</dbReference>
<evidence type="ECO:0000313" key="2">
    <source>
        <dbReference type="Proteomes" id="UP000238823"/>
    </source>
</evidence>
<organism evidence="1 2">
    <name type="scientific">Enhygromyxa salina</name>
    <dbReference type="NCBI Taxonomy" id="215803"/>
    <lineage>
        <taxon>Bacteria</taxon>
        <taxon>Pseudomonadati</taxon>
        <taxon>Myxococcota</taxon>
        <taxon>Polyangia</taxon>
        <taxon>Nannocystales</taxon>
        <taxon>Nannocystaceae</taxon>
        <taxon>Enhygromyxa</taxon>
    </lineage>
</organism>
<reference evidence="1 2" key="1">
    <citation type="submission" date="2018-03" db="EMBL/GenBank/DDBJ databases">
        <title>Draft Genome Sequences of the Obligatory Marine Myxobacteria Enhygromyxa salina SWB007.</title>
        <authorList>
            <person name="Poehlein A."/>
            <person name="Moghaddam J.A."/>
            <person name="Harms H."/>
            <person name="Alanjari M."/>
            <person name="Koenig G.M."/>
            <person name="Daniel R."/>
            <person name="Schaeberle T.F."/>
        </authorList>
    </citation>
    <scope>NUCLEOTIDE SEQUENCE [LARGE SCALE GENOMIC DNA]</scope>
    <source>
        <strain evidence="1 2">SWB007</strain>
    </source>
</reference>
<dbReference type="Proteomes" id="UP000238823">
    <property type="component" value="Unassembled WGS sequence"/>
</dbReference>
<gene>
    <name evidence="1" type="ORF">ENSA7_51700</name>
</gene>